<evidence type="ECO:0000256" key="1">
    <source>
        <dbReference type="SAM" id="Phobius"/>
    </source>
</evidence>
<evidence type="ECO:0000313" key="3">
    <source>
        <dbReference type="Proteomes" id="UP000283077"/>
    </source>
</evidence>
<dbReference type="RefSeq" id="WP_127699171.1">
    <property type="nucleotide sequence ID" value="NZ_SACS01000011.1"/>
</dbReference>
<feature type="transmembrane region" description="Helical" evidence="1">
    <location>
        <begin position="26"/>
        <end position="44"/>
    </location>
</feature>
<dbReference type="EMBL" id="SACS01000011">
    <property type="protein sequence ID" value="RVU37155.1"/>
    <property type="molecule type" value="Genomic_DNA"/>
</dbReference>
<evidence type="ECO:0000313" key="2">
    <source>
        <dbReference type="EMBL" id="RVU37155.1"/>
    </source>
</evidence>
<dbReference type="InterPro" id="IPR010374">
    <property type="entry name" value="DUF969"/>
</dbReference>
<keyword evidence="3" id="KW-1185">Reference proteome</keyword>
<dbReference type="Proteomes" id="UP000283077">
    <property type="component" value="Unassembled WGS sequence"/>
</dbReference>
<feature type="transmembrane region" description="Helical" evidence="1">
    <location>
        <begin position="56"/>
        <end position="75"/>
    </location>
</feature>
<dbReference type="OrthoDB" id="80065at2"/>
<reference evidence="2 3" key="1">
    <citation type="submission" date="2019-01" db="EMBL/GenBank/DDBJ databases">
        <authorList>
            <person name="Chen W.-M."/>
        </authorList>
    </citation>
    <scope>NUCLEOTIDE SEQUENCE [LARGE SCALE GENOMIC DNA]</scope>
    <source>
        <strain evidence="2 3">KYPC3</strain>
    </source>
</reference>
<dbReference type="Pfam" id="PF06149">
    <property type="entry name" value="DUF969"/>
    <property type="match status" value="1"/>
</dbReference>
<feature type="transmembrane region" description="Helical" evidence="1">
    <location>
        <begin position="6"/>
        <end position="21"/>
    </location>
</feature>
<keyword evidence="1" id="KW-1133">Transmembrane helix</keyword>
<keyword evidence="1" id="KW-0812">Transmembrane</keyword>
<sequence length="249" mass="26835">MDVVNLWPLLGIGVVMLGFLLKFNPVLVVLVAGIITGLAALMPIREILAQLGEGFLKTRTLPVILLLPLAVIGLAERHGLKQQAQNFIKNLKGATVGRLLTVYLAARESTAALGLTSLGGHPQMVRPLLAPMAEALAEQRWPGIPERIREKVKAMAAATDNIGLFFGEDIFVAFGAIVLMHTFLRESGIETDPLHIALWGIPTALCAFAIHAYRMRQMDQMLGRLQAQATVMSEQSPTPVASTTSGDQA</sequence>
<accession>A0A437QRL5</accession>
<proteinExistence type="predicted"/>
<name>A0A437QRL5_9GAMM</name>
<gene>
    <name evidence="2" type="ORF">EOE67_11195</name>
</gene>
<feature type="transmembrane region" description="Helical" evidence="1">
    <location>
        <begin position="196"/>
        <end position="214"/>
    </location>
</feature>
<keyword evidence="1" id="KW-0472">Membrane</keyword>
<feature type="transmembrane region" description="Helical" evidence="1">
    <location>
        <begin position="162"/>
        <end position="184"/>
    </location>
</feature>
<protein>
    <submittedName>
        <fullName evidence="2">DUF969 domain-containing protein</fullName>
    </submittedName>
</protein>
<dbReference type="AlphaFoldDB" id="A0A437QRL5"/>
<comment type="caution">
    <text evidence="2">The sequence shown here is derived from an EMBL/GenBank/DDBJ whole genome shotgun (WGS) entry which is preliminary data.</text>
</comment>
<organism evidence="2 3">
    <name type="scientific">Rheinheimera riviphila</name>
    <dbReference type="NCBI Taxonomy" id="1834037"/>
    <lineage>
        <taxon>Bacteria</taxon>
        <taxon>Pseudomonadati</taxon>
        <taxon>Pseudomonadota</taxon>
        <taxon>Gammaproteobacteria</taxon>
        <taxon>Chromatiales</taxon>
        <taxon>Chromatiaceae</taxon>
        <taxon>Rheinheimera</taxon>
    </lineage>
</organism>